<organism evidence="1 2">
    <name type="scientific">Panagrolaimus sp. JU765</name>
    <dbReference type="NCBI Taxonomy" id="591449"/>
    <lineage>
        <taxon>Eukaryota</taxon>
        <taxon>Metazoa</taxon>
        <taxon>Ecdysozoa</taxon>
        <taxon>Nematoda</taxon>
        <taxon>Chromadorea</taxon>
        <taxon>Rhabditida</taxon>
        <taxon>Tylenchina</taxon>
        <taxon>Panagrolaimomorpha</taxon>
        <taxon>Panagrolaimoidea</taxon>
        <taxon>Panagrolaimidae</taxon>
        <taxon>Panagrolaimus</taxon>
    </lineage>
</organism>
<protein>
    <submittedName>
        <fullName evidence="2">Receptor protein-tyrosine kinase</fullName>
    </submittedName>
</protein>
<name>A0AC34RJ08_9BILA</name>
<dbReference type="WBParaSite" id="JU765_v2.g7391.t1">
    <property type="protein sequence ID" value="JU765_v2.g7391.t1"/>
    <property type="gene ID" value="JU765_v2.g7391"/>
</dbReference>
<evidence type="ECO:0000313" key="1">
    <source>
        <dbReference type="Proteomes" id="UP000887576"/>
    </source>
</evidence>
<dbReference type="Proteomes" id="UP000887576">
    <property type="component" value="Unplaced"/>
</dbReference>
<reference evidence="2" key="1">
    <citation type="submission" date="2022-11" db="UniProtKB">
        <authorList>
            <consortium name="WormBaseParasite"/>
        </authorList>
    </citation>
    <scope>IDENTIFICATION</scope>
</reference>
<proteinExistence type="predicted"/>
<accession>A0AC34RJ08</accession>
<evidence type="ECO:0000313" key="2">
    <source>
        <dbReference type="WBParaSite" id="JU765_v2.g7391.t1"/>
    </source>
</evidence>
<sequence>MYHEQPIEINQGYVTKNNEEPAAPRFKHSARLNHYNYLGDTVKLKCLAVGRPVPKVHWYRDDVYLNYSYIHNLRRYVEDEQHMSLEIKNIELGDKWKMLKFNRNGVDFDTVTDEICRIFRRVNENIMHHRRPACVEGPCTSTNYGKINFTVDVSTTLTYKDVPSLANGVNPLLLTNLSSFVTDVLSADGSEEPKPDVPKINVGPKILEIDAKLQDMRIILKKRPSAASAENKSDDTLDDVRVDIDGEKVTLQPLKAEVFSTTIKPKENEITESDEPEEVIETTTFFLMETTTRSGWWPGPKRLTNLAPYFTQAVYHNSEPIIAPAGRTIKLSCRAHGIPEPLINWLKDNNELGPDSERFTTAKYRFTAYTLEMEDAVESDSGRYTCEVFNKHGTIKRNFDVRIVDRSRSKPIIVPNILLNQTVDVNSTVNFTCKVISDTLPHFTWAKLLSINESYINYTDPRKPQFNLVDVQFLPRIKVYRDARNTVMSIVNVTLEDQGIYSCITGNSLGVTMGNATLVVNEFRPKTLPTDPIPPPTDFQFILFFGLVFLAVAILAAVATYIICQRRQSKNRIQNLDKIAVFKKVVITRKPPKEGEIWQDLASSYAITIEPVVREHENDKSGNQEGNCGYEVPTDPKWEIERQRLNLHTKIGEGAFGEVWQGNMQSDERGNEIIPVAVKKLKDNAGDKELLILVGEMQIFKSIGTHKNVLKLIGCCTGIGDLFVVLELCPYGNLRSFLQSHRPVTVEPESQNDTSVYHTETENLLYQPGSNEQIVMKKLWLRDLIRFAAEIARGMEFLAAKKIIHRDLAARNVLVAEGFTMKISDFGLSRNVIHNNYYRKQGNGNLPIKWMAPECLDEGKHIYTTMSDVWSYGIIVWEIMTLGEQPYKNIPVSVLYEKLMAGYRMDSPPNCPSEIYAVMQRCWREVPEERPSFQVMAGYFEAILSNETRYKDELPSDSSYQSSENDEEEKLIYDTPKRKEHENLMTTTVDAFDEFVSKHDYQNLENLEGENEFDPLLGEKQTSLTEQTKKNPREPYYFNMEAEKQQKCLPAHFNWSERSETENDSDGPGSGTSRRSSDARSNSFKVVEHDYVNEELPHSNNPSTKSASNNNVSAGIRNSGLSENLALDLEMGAMIYSSPPSKKSSVSNLSVNVATTLATSARNGFIQRSYSTESQTSSGRGGSSAMSSAEGIVGLSDLCQIEYTTIDNNKQPRLLSTPFAGSSGSINTKQSLGKKT</sequence>